<proteinExistence type="predicted"/>
<sequence>MNGFPTVIEIDITNTASEDFEVFITDEKLHIHFYGYVAFKERVTKMKFLAHPQEIVQSKRVDLKLKSTLSPTTILLPLFFEVVQNGLEGSLTRNELTISPSHRSTDTDHSGPLPKRQSVLLQYTKPSENIEKTTSKVETEDLKFLFYRDDLKPLTLGDGLTCEFLSLRQVIKNEFSFLKEMTSSHTFRTLVTYMSSSHDSQDSQGLHYIPTSPFLFLLKVEATVFGYFVNTNAINIKDGYHLDKTNFKVFSLLNHYKTKPFVFSLLYETTLVFDFTQTSSLFISIRDLCVIKKDNTISLFKEDINKILLSNFHLPFNYFSLENDFLAKPIMEYAFLKVE</sequence>
<dbReference type="KEGG" id="eiv:EIN_074310"/>
<accession>A0A0A1UF54</accession>
<dbReference type="VEuPathDB" id="AmoebaDB:EIN_074310"/>
<organism evidence="2 3">
    <name type="scientific">Entamoeba invadens IP1</name>
    <dbReference type="NCBI Taxonomy" id="370355"/>
    <lineage>
        <taxon>Eukaryota</taxon>
        <taxon>Amoebozoa</taxon>
        <taxon>Evosea</taxon>
        <taxon>Archamoebae</taxon>
        <taxon>Mastigamoebida</taxon>
        <taxon>Entamoebidae</taxon>
        <taxon>Entamoeba</taxon>
    </lineage>
</organism>
<protein>
    <submittedName>
        <fullName evidence="2">Uncharacterized protein</fullName>
    </submittedName>
</protein>
<dbReference type="AlphaFoldDB" id="A0A0A1UF54"/>
<feature type="region of interest" description="Disordered" evidence="1">
    <location>
        <begin position="94"/>
        <end position="113"/>
    </location>
</feature>
<dbReference type="Proteomes" id="UP000014680">
    <property type="component" value="Unassembled WGS sequence"/>
</dbReference>
<dbReference type="GeneID" id="14891565"/>
<reference evidence="2 3" key="1">
    <citation type="submission" date="2012-10" db="EMBL/GenBank/DDBJ databases">
        <authorList>
            <person name="Zafar N."/>
            <person name="Inman J."/>
            <person name="Hall N."/>
            <person name="Lorenzi H."/>
            <person name="Caler E."/>
        </authorList>
    </citation>
    <scope>NUCLEOTIDE SEQUENCE [LARGE SCALE GENOMIC DNA]</scope>
    <source>
        <strain evidence="2 3">IP1</strain>
    </source>
</reference>
<gene>
    <name evidence="2" type="ORF">EIN_074310</name>
</gene>
<evidence type="ECO:0000313" key="2">
    <source>
        <dbReference type="EMBL" id="ELP92588.1"/>
    </source>
</evidence>
<evidence type="ECO:0000313" key="3">
    <source>
        <dbReference type="Proteomes" id="UP000014680"/>
    </source>
</evidence>
<name>A0A0A1UF54_ENTIV</name>
<dbReference type="RefSeq" id="XP_004259359.1">
    <property type="nucleotide sequence ID" value="XM_004259311.1"/>
</dbReference>
<dbReference type="EMBL" id="KB206336">
    <property type="protein sequence ID" value="ELP92588.1"/>
    <property type="molecule type" value="Genomic_DNA"/>
</dbReference>
<keyword evidence="3" id="KW-1185">Reference proteome</keyword>
<evidence type="ECO:0000256" key="1">
    <source>
        <dbReference type="SAM" id="MobiDB-lite"/>
    </source>
</evidence>